<keyword evidence="5" id="KW-1185">Reference proteome</keyword>
<proteinExistence type="predicted"/>
<dbReference type="RefSeq" id="WP_344851089.1">
    <property type="nucleotide sequence ID" value="NZ_BAABBY010000004.1"/>
</dbReference>
<dbReference type="Gene3D" id="3.40.50.2300">
    <property type="match status" value="1"/>
</dbReference>
<evidence type="ECO:0000256" key="1">
    <source>
        <dbReference type="ARBA" id="ARBA00022553"/>
    </source>
</evidence>
<evidence type="ECO:0000259" key="3">
    <source>
        <dbReference type="PROSITE" id="PS50110"/>
    </source>
</evidence>
<dbReference type="PANTHER" id="PTHR44591:SF3">
    <property type="entry name" value="RESPONSE REGULATORY DOMAIN-CONTAINING PROTEIN"/>
    <property type="match status" value="1"/>
</dbReference>
<feature type="modified residue" description="4-aspartylphosphate" evidence="2">
    <location>
        <position position="57"/>
    </location>
</feature>
<feature type="domain" description="Response regulatory" evidence="3">
    <location>
        <begin position="8"/>
        <end position="122"/>
    </location>
</feature>
<evidence type="ECO:0000313" key="5">
    <source>
        <dbReference type="Proteomes" id="UP001501772"/>
    </source>
</evidence>
<protein>
    <recommendedName>
        <fullName evidence="3">Response regulatory domain-containing protein</fullName>
    </recommendedName>
</protein>
<dbReference type="SMART" id="SM00448">
    <property type="entry name" value="REC"/>
    <property type="match status" value="1"/>
</dbReference>
<dbReference type="SUPFAM" id="SSF52172">
    <property type="entry name" value="CheY-like"/>
    <property type="match status" value="1"/>
</dbReference>
<evidence type="ECO:0000256" key="2">
    <source>
        <dbReference type="PROSITE-ProRule" id="PRU00169"/>
    </source>
</evidence>
<organism evidence="4 5">
    <name type="scientific">Pedobacter jeongneungensis</name>
    <dbReference type="NCBI Taxonomy" id="947309"/>
    <lineage>
        <taxon>Bacteria</taxon>
        <taxon>Pseudomonadati</taxon>
        <taxon>Bacteroidota</taxon>
        <taxon>Sphingobacteriia</taxon>
        <taxon>Sphingobacteriales</taxon>
        <taxon>Sphingobacteriaceae</taxon>
        <taxon>Pedobacter</taxon>
    </lineage>
</organism>
<dbReference type="PROSITE" id="PS50110">
    <property type="entry name" value="RESPONSE_REGULATORY"/>
    <property type="match status" value="1"/>
</dbReference>
<dbReference type="PANTHER" id="PTHR44591">
    <property type="entry name" value="STRESS RESPONSE REGULATOR PROTEIN 1"/>
    <property type="match status" value="1"/>
</dbReference>
<gene>
    <name evidence="4" type="ORF">GCM10022289_17570</name>
</gene>
<dbReference type="Pfam" id="PF00072">
    <property type="entry name" value="Response_reg"/>
    <property type="match status" value="1"/>
</dbReference>
<dbReference type="EMBL" id="BAABBY010000004">
    <property type="protein sequence ID" value="GAA4202592.1"/>
    <property type="molecule type" value="Genomic_DNA"/>
</dbReference>
<keyword evidence="1 2" id="KW-0597">Phosphoprotein</keyword>
<sequence length="127" mass="14471">MRSLSKPKILIIEDHHATLDAIRMIFEFEGYEVLGLSNAVALHQEVTTFAPDVILIDVLLGTTDGRSICTELKLSVHAHIPILLMSSRSGFQNSSYYKAHWDDYIDKPFEMEAITERIKNLILNKKQ</sequence>
<dbReference type="InterPro" id="IPR001789">
    <property type="entry name" value="Sig_transdc_resp-reg_receiver"/>
</dbReference>
<dbReference type="InterPro" id="IPR050595">
    <property type="entry name" value="Bact_response_regulator"/>
</dbReference>
<evidence type="ECO:0000313" key="4">
    <source>
        <dbReference type="EMBL" id="GAA4202592.1"/>
    </source>
</evidence>
<comment type="caution">
    <text evidence="4">The sequence shown here is derived from an EMBL/GenBank/DDBJ whole genome shotgun (WGS) entry which is preliminary data.</text>
</comment>
<dbReference type="Proteomes" id="UP001501772">
    <property type="component" value="Unassembled WGS sequence"/>
</dbReference>
<dbReference type="InterPro" id="IPR011006">
    <property type="entry name" value="CheY-like_superfamily"/>
</dbReference>
<accession>A0ABP8BBS7</accession>
<name>A0ABP8BBS7_9SPHI</name>
<reference evidence="5" key="1">
    <citation type="journal article" date="2019" name="Int. J. Syst. Evol. Microbiol.">
        <title>The Global Catalogue of Microorganisms (GCM) 10K type strain sequencing project: providing services to taxonomists for standard genome sequencing and annotation.</title>
        <authorList>
            <consortium name="The Broad Institute Genomics Platform"/>
            <consortium name="The Broad Institute Genome Sequencing Center for Infectious Disease"/>
            <person name="Wu L."/>
            <person name="Ma J."/>
        </authorList>
    </citation>
    <scope>NUCLEOTIDE SEQUENCE [LARGE SCALE GENOMIC DNA]</scope>
    <source>
        <strain evidence="5">JCM 17626</strain>
    </source>
</reference>